<keyword evidence="8" id="KW-0808">Transferase</keyword>
<evidence type="ECO:0000256" key="1">
    <source>
        <dbReference type="ARBA" id="ARBA00001933"/>
    </source>
</evidence>
<gene>
    <name evidence="8" type="ORF">L0M14_26965</name>
</gene>
<proteinExistence type="inferred from homology"/>
<dbReference type="Gene3D" id="3.90.105.10">
    <property type="entry name" value="Molybdopterin biosynthesis moea protein, domain 2"/>
    <property type="match status" value="1"/>
</dbReference>
<keyword evidence="4" id="KW-0663">Pyridoxal phosphate</keyword>
<protein>
    <submittedName>
        <fullName evidence="8">Aminotransferase class I/II-fold pyridoxal phosphate-dependent enzyme</fullName>
    </submittedName>
</protein>
<evidence type="ECO:0000313" key="8">
    <source>
        <dbReference type="EMBL" id="UJF33143.1"/>
    </source>
</evidence>
<dbReference type="GO" id="GO:0008483">
    <property type="term" value="F:transaminase activity"/>
    <property type="evidence" value="ECO:0007669"/>
    <property type="project" value="UniProtKB-KW"/>
</dbReference>
<evidence type="ECO:0000256" key="2">
    <source>
        <dbReference type="ARBA" id="ARBA00010671"/>
    </source>
</evidence>
<dbReference type="PANTHER" id="PTHR43277">
    <property type="entry name" value="ARGININE DECARBOXYLASE"/>
    <property type="match status" value="1"/>
</dbReference>
<evidence type="ECO:0000259" key="6">
    <source>
        <dbReference type="Pfam" id="PF01276"/>
    </source>
</evidence>
<dbReference type="Pfam" id="PF03711">
    <property type="entry name" value="OKR_DC_1_C"/>
    <property type="match status" value="1"/>
</dbReference>
<dbReference type="InterPro" id="IPR000310">
    <property type="entry name" value="Orn/Lys/Arg_deCO2ase_major_dom"/>
</dbReference>
<accession>A0ABY3SGH9</accession>
<dbReference type="EMBL" id="CP090978">
    <property type="protein sequence ID" value="UJF33143.1"/>
    <property type="molecule type" value="Genomic_DNA"/>
</dbReference>
<dbReference type="InterPro" id="IPR036633">
    <property type="entry name" value="Prn/Lys/Arg_de-COase_C_sf"/>
</dbReference>
<keyword evidence="5" id="KW-0456">Lyase</keyword>
<evidence type="ECO:0000259" key="7">
    <source>
        <dbReference type="Pfam" id="PF03711"/>
    </source>
</evidence>
<sequence length="503" mass="55493">MTTISKQDRDRAPLYDAMADHQRGRHANFHVPGHKSGRGLLREASGLFSSIMSIDYTEISGLDDLHQAEGVILEAERLAADCFGAEETYFLVGGSTVGNLAMISALCAPGDILLVQRNVHKSVLNGFMLAGAKAVFLPPSWDPHLGVPTGININSVKEAIKRYPEAKGLFLTNPNYYGMGLDLEPITDFMHAQGKPVLVDEAHGAHYGFHEDLPKSAISMGADIVVQSTHKMLTAMTMGAMLHIQGKLINREAVKQRLTMLQSSSPSYPIMASLDLARKLMHTQGEEWVRKGLQVVNYLRKLLDQKAEFEYSFNSYPLVSGPGYTTVDPFKITIRERTGTLSGPQLRDALESRGCYVEMADARNVLLVLTPASTEDDVTRLYEALCNICLEELVEKKELQPPITNIYNLPSLTHISQPVKFDMRNLQNEGISYSLATSSVDVQQAIGKCSAEMVIPYPPGVPLLYPGERITEAAAEMLEQFRALGIKFQGTAYGQTRKLKIYT</sequence>
<comment type="cofactor">
    <cofactor evidence="1">
        <name>pyridoxal 5'-phosphate</name>
        <dbReference type="ChEBI" id="CHEBI:597326"/>
    </cofactor>
</comment>
<dbReference type="InterPro" id="IPR008286">
    <property type="entry name" value="Prn/Lys/Arg_de-COase_C"/>
</dbReference>
<reference evidence="8 9" key="1">
    <citation type="journal article" date="2024" name="Int. J. Syst. Evol. Microbiol.">
        <title>Paenibacillus hexagrammi sp. nov., a novel bacterium isolated from the gut content of Hexagrammos agrammus.</title>
        <authorList>
            <person name="Jung H.K."/>
            <person name="Kim D.G."/>
            <person name="Zin H."/>
            <person name="Park J."/>
            <person name="Jung H."/>
            <person name="Kim Y.O."/>
            <person name="Kong H.J."/>
            <person name="Kim J.W."/>
            <person name="Kim Y.S."/>
        </authorList>
    </citation>
    <scope>NUCLEOTIDE SEQUENCE [LARGE SCALE GENOMIC DNA]</scope>
    <source>
        <strain evidence="8 9">YPD9-1</strain>
    </source>
</reference>
<dbReference type="CDD" id="cd00615">
    <property type="entry name" value="Orn_deC_like"/>
    <property type="match status" value="1"/>
</dbReference>
<evidence type="ECO:0000256" key="5">
    <source>
        <dbReference type="ARBA" id="ARBA00023239"/>
    </source>
</evidence>
<evidence type="ECO:0000256" key="4">
    <source>
        <dbReference type="ARBA" id="ARBA00022898"/>
    </source>
</evidence>
<dbReference type="RefSeq" id="WP_235119481.1">
    <property type="nucleotide sequence ID" value="NZ_CP090978.1"/>
</dbReference>
<dbReference type="Gene3D" id="3.40.640.10">
    <property type="entry name" value="Type I PLP-dependent aspartate aminotransferase-like (Major domain)"/>
    <property type="match status" value="1"/>
</dbReference>
<dbReference type="InterPro" id="IPR015424">
    <property type="entry name" value="PyrdxlP-dep_Trfase"/>
</dbReference>
<feature type="domain" description="Orn/Lys/Arg decarboxylases family 1 pyridoxal-P attachment site" evidence="6">
    <location>
        <begin position="13"/>
        <end position="375"/>
    </location>
</feature>
<evidence type="ECO:0000256" key="3">
    <source>
        <dbReference type="ARBA" id="ARBA00022793"/>
    </source>
</evidence>
<keyword evidence="3" id="KW-0210">Decarboxylase</keyword>
<dbReference type="SUPFAM" id="SSF53383">
    <property type="entry name" value="PLP-dependent transferases"/>
    <property type="match status" value="1"/>
</dbReference>
<dbReference type="InterPro" id="IPR015421">
    <property type="entry name" value="PyrdxlP-dep_Trfase_major"/>
</dbReference>
<feature type="domain" description="Orn/Lys/Arg decarboxylase C-terminal" evidence="7">
    <location>
        <begin position="436"/>
        <end position="484"/>
    </location>
</feature>
<dbReference type="Pfam" id="PF01276">
    <property type="entry name" value="OKR_DC_1"/>
    <property type="match status" value="1"/>
</dbReference>
<dbReference type="SUPFAM" id="SSF55904">
    <property type="entry name" value="Ornithine decarboxylase C-terminal domain"/>
    <property type="match status" value="1"/>
</dbReference>
<dbReference type="PANTHER" id="PTHR43277:SF3">
    <property type="entry name" value="DECARBOXYLASE, PUTATIVE-RELATED"/>
    <property type="match status" value="1"/>
</dbReference>
<keyword evidence="9" id="KW-1185">Reference proteome</keyword>
<keyword evidence="8" id="KW-0032">Aminotransferase</keyword>
<dbReference type="Proteomes" id="UP001649230">
    <property type="component" value="Chromosome"/>
</dbReference>
<name>A0ABY3SGH9_9BACL</name>
<comment type="similarity">
    <text evidence="2">Belongs to the Orn/Lys/Arg decarboxylase class-I family.</text>
</comment>
<dbReference type="InterPro" id="IPR052357">
    <property type="entry name" value="Orn_Lys_Arg_decarboxylase-I"/>
</dbReference>
<organism evidence="8 9">
    <name type="scientific">Paenibacillus hexagrammi</name>
    <dbReference type="NCBI Taxonomy" id="2908839"/>
    <lineage>
        <taxon>Bacteria</taxon>
        <taxon>Bacillati</taxon>
        <taxon>Bacillota</taxon>
        <taxon>Bacilli</taxon>
        <taxon>Bacillales</taxon>
        <taxon>Paenibacillaceae</taxon>
        <taxon>Paenibacillus</taxon>
    </lineage>
</organism>
<evidence type="ECO:0000313" key="9">
    <source>
        <dbReference type="Proteomes" id="UP001649230"/>
    </source>
</evidence>